<feature type="binding site" evidence="1">
    <location>
        <position position="19"/>
    </location>
    <ligand>
        <name>Zn(2+)</name>
        <dbReference type="ChEBI" id="CHEBI:29105"/>
    </ligand>
</feature>
<name>A0ABR3H1B4_LOXSC</name>
<evidence type="ECO:0000313" key="5">
    <source>
        <dbReference type="Proteomes" id="UP001549920"/>
    </source>
</evidence>
<feature type="region of interest" description="Disordered" evidence="2">
    <location>
        <begin position="328"/>
        <end position="348"/>
    </location>
</feature>
<keyword evidence="1" id="KW-0862">Zinc</keyword>
<sequence>MGAPYAELEKPLEDYALMCRGCLAESGVMKDMVEWGLTDDFYKYTGVKVDPSDGISQLLCTSCEDSLGKCRDFCDLCCNSNKLLLDIAKKKSNLSSSEQAITNQTNEMDEQNEQEESNPITTSSILFDNQLVIMITAADAIAKIQLTCPYKCPDKFLKKPDLLIHLTKYHNVDEKTFTIDLRYYCYFMDCSYNVNSNANKWFSGRKFLNQHVNKVHRKKRLRCEICNLRFSTNAAYEGHLKTCNMKFSCPACSMDYDANEKLLVHMMRRHPETHKQYKNERKANKRKAKIETERKKAKIETERLETYMCDSPKRSFATQTLRPEENIKNDVSLPPWNVPGKSDEAKTDEISTQTVFEDLLSLKSQNSEDESIFFSETVSLSDIQTQTFPLEFGLSRSHKETITSETQSPDLSIKETQTCVCLYDSPKMNFRLFDSVSSSPSSINLTSTETQTAELRSNVKSDVLLSFNSTETQTCFDNEDDKNPL</sequence>
<protein>
    <recommendedName>
        <fullName evidence="3">ZAD domain-containing protein</fullName>
    </recommendedName>
</protein>
<evidence type="ECO:0000313" key="4">
    <source>
        <dbReference type="EMBL" id="KAL0858588.1"/>
    </source>
</evidence>
<comment type="caution">
    <text evidence="4">The sequence shown here is derived from an EMBL/GenBank/DDBJ whole genome shotgun (WGS) entry which is preliminary data.</text>
</comment>
<dbReference type="EMBL" id="JBEUOH010000030">
    <property type="protein sequence ID" value="KAL0858588.1"/>
    <property type="molecule type" value="Genomic_DNA"/>
</dbReference>
<dbReference type="SMART" id="SM00355">
    <property type="entry name" value="ZnF_C2H2"/>
    <property type="match status" value="4"/>
</dbReference>
<dbReference type="SUPFAM" id="SSF57716">
    <property type="entry name" value="Glucocorticoid receptor-like (DNA-binding domain)"/>
    <property type="match status" value="1"/>
</dbReference>
<feature type="compositionally biased region" description="Basic and acidic residues" evidence="2">
    <location>
        <begin position="273"/>
        <end position="282"/>
    </location>
</feature>
<dbReference type="PROSITE" id="PS00028">
    <property type="entry name" value="ZINC_FINGER_C2H2_1"/>
    <property type="match status" value="2"/>
</dbReference>
<accession>A0ABR3H1B4</accession>
<feature type="domain" description="ZAD" evidence="3">
    <location>
        <begin position="17"/>
        <end position="87"/>
    </location>
</feature>
<feature type="binding site" evidence="1">
    <location>
        <position position="63"/>
    </location>
    <ligand>
        <name>Zn(2+)</name>
        <dbReference type="ChEBI" id="CHEBI:29105"/>
    </ligand>
</feature>
<evidence type="ECO:0000256" key="1">
    <source>
        <dbReference type="PROSITE-ProRule" id="PRU01263"/>
    </source>
</evidence>
<organism evidence="4 5">
    <name type="scientific">Loxostege sticticalis</name>
    <name type="common">Beet webworm moth</name>
    <dbReference type="NCBI Taxonomy" id="481309"/>
    <lineage>
        <taxon>Eukaryota</taxon>
        <taxon>Metazoa</taxon>
        <taxon>Ecdysozoa</taxon>
        <taxon>Arthropoda</taxon>
        <taxon>Hexapoda</taxon>
        <taxon>Insecta</taxon>
        <taxon>Pterygota</taxon>
        <taxon>Neoptera</taxon>
        <taxon>Endopterygota</taxon>
        <taxon>Lepidoptera</taxon>
        <taxon>Glossata</taxon>
        <taxon>Ditrysia</taxon>
        <taxon>Pyraloidea</taxon>
        <taxon>Crambidae</taxon>
        <taxon>Pyraustinae</taxon>
        <taxon>Loxostege</taxon>
    </lineage>
</organism>
<dbReference type="InterPro" id="IPR013087">
    <property type="entry name" value="Znf_C2H2_type"/>
</dbReference>
<dbReference type="Gene3D" id="3.30.160.60">
    <property type="entry name" value="Classic Zinc Finger"/>
    <property type="match status" value="1"/>
</dbReference>
<feature type="region of interest" description="Disordered" evidence="2">
    <location>
        <begin position="273"/>
        <end position="292"/>
    </location>
</feature>
<dbReference type="InterPro" id="IPR055303">
    <property type="entry name" value="ATMIN"/>
</dbReference>
<gene>
    <name evidence="4" type="ORF">ABMA27_012427</name>
</gene>
<proteinExistence type="predicted"/>
<dbReference type="Proteomes" id="UP001549920">
    <property type="component" value="Unassembled WGS sequence"/>
</dbReference>
<evidence type="ECO:0000259" key="3">
    <source>
        <dbReference type="PROSITE" id="PS51915"/>
    </source>
</evidence>
<evidence type="ECO:0000256" key="2">
    <source>
        <dbReference type="SAM" id="MobiDB-lite"/>
    </source>
</evidence>
<dbReference type="InterPro" id="IPR012934">
    <property type="entry name" value="Znf_AD"/>
</dbReference>
<keyword evidence="1" id="KW-0863">Zinc-finger</keyword>
<dbReference type="PANTHER" id="PTHR46664">
    <property type="entry name" value="ATM INTERACTOR"/>
    <property type="match status" value="1"/>
</dbReference>
<feature type="binding site" evidence="1">
    <location>
        <position position="60"/>
    </location>
    <ligand>
        <name>Zn(2+)</name>
        <dbReference type="ChEBI" id="CHEBI:29105"/>
    </ligand>
</feature>
<reference evidence="4 5" key="1">
    <citation type="submission" date="2024-06" db="EMBL/GenBank/DDBJ databases">
        <title>A chromosome-level genome assembly of beet webworm, Loxostege sticticalis.</title>
        <authorList>
            <person name="Zhang Y."/>
        </authorList>
    </citation>
    <scope>NUCLEOTIDE SEQUENCE [LARGE SCALE GENOMIC DNA]</scope>
    <source>
        <strain evidence="4">AQ026</strain>
        <tissue evidence="4">Whole body</tissue>
    </source>
</reference>
<keyword evidence="5" id="KW-1185">Reference proteome</keyword>
<keyword evidence="1" id="KW-0479">Metal-binding</keyword>
<dbReference type="PROSITE" id="PS51915">
    <property type="entry name" value="ZAD"/>
    <property type="match status" value="1"/>
</dbReference>
<dbReference type="PANTHER" id="PTHR46664:SF1">
    <property type="entry name" value="ATM INTERACTOR"/>
    <property type="match status" value="1"/>
</dbReference>
<feature type="binding site" evidence="1">
    <location>
        <position position="22"/>
    </location>
    <ligand>
        <name>Zn(2+)</name>
        <dbReference type="ChEBI" id="CHEBI:29105"/>
    </ligand>
</feature>